<proteinExistence type="predicted"/>
<dbReference type="Gene3D" id="3.40.50.1360">
    <property type="match status" value="1"/>
</dbReference>
<sequence length="773" mass="88190">MKINFSKVEQAFSDESAIKEISTKTPYIAVDSFPKLGLLSALSFLEWASENPNGVVTLPTGKTAQYFIDFTHLLLDNWTNKKGKDILAKYGLSDMKKPELNGLHIVQMGEFYPINSEQHNSLYNFIEKNYIEGFGLDRDKALLIDSNKIELAEGKSFHEVFPDYKIDLTLRYREAKTYNEQLQKESIFKIDQWCTQYESKIREKGGIGFFLGGIGPDGHIAFNTRGTQHFSSTRLTETNFETQAITAGDLGGIEVSSNRLVITVGLGTLGFNPENKAIIYAAGEAIAEVIKNSLESEPHVLYPATSLQKLKNSRFYLTEGAAVKLEDAVENYYSTGPWTHQKTERAVMELCKKINKFGGKLQLEDLKADKYCSRIPDLNKDTVQSVIDSIEAKIKKGMIKETNQVFYHTGPHHDDIMLGIMPLTNRQSRDASNEMHFSVLTSGFNAVTNTFLYDLLIDTKDLMNQGKIEMVDYPDFFKDGYKYKWDKDIYHYLDNIAAQNPEEKRRGVCHRVVRALVSIWGIKNKSELTDAIYEILTSLKNSYDGSKNPPKIQKLKGMIRELEEELVWAHYGTMVKNVHHLRLGFYHSNSKGSQPDMEKDVMPILEDFRKYKPTVISLAMDPQGSGPDTHYKVLQAIARAVEEWDKEEDLSNLRIVGYRNVWFRYNPWDVEVIVPVSLNALATLDKSFEECYITQVNASFPSYQLDGKFSDLTQSIWFEQHKQIQLLLGKNYFYQNSSPLLRATHGMVYIRELDVSQFLEEASSLGKSMEGIF</sequence>
<evidence type="ECO:0000313" key="1">
    <source>
        <dbReference type="EMBL" id="SHJ24593.1"/>
    </source>
</evidence>
<dbReference type="AlphaFoldDB" id="A0A1M6HR31"/>
<dbReference type="Gene3D" id="3.40.50.10320">
    <property type="entry name" value="LmbE-like"/>
    <property type="match status" value="1"/>
</dbReference>
<dbReference type="STRING" id="1168035.SAMN05444280_11449"/>
<dbReference type="GO" id="GO:0004342">
    <property type="term" value="F:glucosamine-6-phosphate deaminase activity"/>
    <property type="evidence" value="ECO:0007669"/>
    <property type="project" value="InterPro"/>
</dbReference>
<dbReference type="PANTHER" id="PTHR42892:SF1">
    <property type="entry name" value="GLUCOSAMINE-6-PHOSPHATE ISOMERASE"/>
    <property type="match status" value="1"/>
</dbReference>
<dbReference type="InterPro" id="IPR037171">
    <property type="entry name" value="NagB/RpiA_transferase-like"/>
</dbReference>
<keyword evidence="2" id="KW-1185">Reference proteome</keyword>
<organism evidence="1 2">
    <name type="scientific">Tangfeifania diversioriginum</name>
    <dbReference type="NCBI Taxonomy" id="1168035"/>
    <lineage>
        <taxon>Bacteria</taxon>
        <taxon>Pseudomonadati</taxon>
        <taxon>Bacteroidota</taxon>
        <taxon>Bacteroidia</taxon>
        <taxon>Marinilabiliales</taxon>
        <taxon>Prolixibacteraceae</taxon>
        <taxon>Tangfeifania</taxon>
    </lineage>
</organism>
<protein>
    <submittedName>
        <fullName evidence="1">Glucosamine-6-phosphate deaminase</fullName>
    </submittedName>
</protein>
<dbReference type="GO" id="GO:0006044">
    <property type="term" value="P:N-acetylglucosamine metabolic process"/>
    <property type="evidence" value="ECO:0007669"/>
    <property type="project" value="InterPro"/>
</dbReference>
<gene>
    <name evidence="1" type="ORF">SAMN05444280_11449</name>
</gene>
<reference evidence="1 2" key="1">
    <citation type="submission" date="2016-11" db="EMBL/GenBank/DDBJ databases">
        <authorList>
            <person name="Jaros S."/>
            <person name="Januszkiewicz K."/>
            <person name="Wedrychowicz H."/>
        </authorList>
    </citation>
    <scope>NUCLEOTIDE SEQUENCE [LARGE SCALE GENOMIC DNA]</scope>
    <source>
        <strain evidence="1 2">DSM 27063</strain>
    </source>
</reference>
<accession>A0A1M6HR31</accession>
<dbReference type="InterPro" id="IPR052960">
    <property type="entry name" value="GlcN6P_deaminase-like"/>
</dbReference>
<dbReference type="RefSeq" id="WP_073169083.1">
    <property type="nucleotide sequence ID" value="NZ_FQZE01000014.1"/>
</dbReference>
<dbReference type="PROSITE" id="PS01161">
    <property type="entry name" value="GLC_GALNAC_ISOMERASE"/>
    <property type="match status" value="1"/>
</dbReference>
<dbReference type="InterPro" id="IPR024078">
    <property type="entry name" value="LmbE-like_dom_sf"/>
</dbReference>
<dbReference type="OrthoDB" id="9791139at2"/>
<dbReference type="Proteomes" id="UP000184050">
    <property type="component" value="Unassembled WGS sequence"/>
</dbReference>
<name>A0A1M6HR31_9BACT</name>
<dbReference type="EMBL" id="FQZE01000014">
    <property type="protein sequence ID" value="SHJ24593.1"/>
    <property type="molecule type" value="Genomic_DNA"/>
</dbReference>
<dbReference type="PANTHER" id="PTHR42892">
    <property type="entry name" value="GLUCOSAMINE-6-PHOSPHATE DEAMINASE-LIKE PROTEIN BT_0258-RELATED"/>
    <property type="match status" value="1"/>
</dbReference>
<dbReference type="SUPFAM" id="SSF100950">
    <property type="entry name" value="NagB/RpiA/CoA transferase-like"/>
    <property type="match status" value="1"/>
</dbReference>
<evidence type="ECO:0000313" key="2">
    <source>
        <dbReference type="Proteomes" id="UP000184050"/>
    </source>
</evidence>
<dbReference type="InterPro" id="IPR018321">
    <property type="entry name" value="Glucosamine6P_isomerase_CS"/>
</dbReference>